<feature type="domain" description="Calcineurin-like phosphoesterase C-terminal" evidence="2">
    <location>
        <begin position="392"/>
        <end position="586"/>
    </location>
</feature>
<dbReference type="Proteomes" id="UP000638648">
    <property type="component" value="Unassembled WGS sequence"/>
</dbReference>
<dbReference type="PANTHER" id="PTHR43143:SF6">
    <property type="entry name" value="BLL3016 PROTEIN"/>
    <property type="match status" value="1"/>
</dbReference>
<feature type="compositionally biased region" description="Basic and acidic residues" evidence="1">
    <location>
        <begin position="56"/>
        <end position="70"/>
    </location>
</feature>
<dbReference type="CDD" id="cd00838">
    <property type="entry name" value="MPP_superfamily"/>
    <property type="match status" value="1"/>
</dbReference>
<evidence type="ECO:0008006" key="6">
    <source>
        <dbReference type="Google" id="ProtNLM"/>
    </source>
</evidence>
<dbReference type="InterPro" id="IPR013783">
    <property type="entry name" value="Ig-like_fold"/>
</dbReference>
<feature type="region of interest" description="Disordered" evidence="1">
    <location>
        <begin position="56"/>
        <end position="75"/>
    </location>
</feature>
<dbReference type="InterPro" id="IPR029052">
    <property type="entry name" value="Metallo-depent_PP-like"/>
</dbReference>
<dbReference type="InterPro" id="IPR032285">
    <property type="entry name" value="Metallophos_N"/>
</dbReference>
<dbReference type="SUPFAM" id="SSF56300">
    <property type="entry name" value="Metallo-dependent phosphatases"/>
    <property type="match status" value="1"/>
</dbReference>
<comment type="caution">
    <text evidence="4">The sequence shown here is derived from an EMBL/GenBank/DDBJ whole genome shotgun (WGS) entry which is preliminary data.</text>
</comment>
<dbReference type="Pfam" id="PF16371">
    <property type="entry name" value="MetallophosN"/>
    <property type="match status" value="1"/>
</dbReference>
<proteinExistence type="predicted"/>
<sequence>MAEIRWSSRKAHGILLAVALSLGLVAVGKPVVAPAVAWAQDATDEPQVATGVVYDDRNKNGKQDAKEPGVRDVSVSNGREVVRTDKQGLYRIGVSDETIIFVTKPSGYMVPVDDKQLPQFYYIHYPNGSPLQTRFPGIAPTGPLPESVDFPLYKEKDAKKFKALVFADPQTANLAQIDDLRVDVATELTNTDASFGITAGDVVNDPLDLFGPHNEVISDLGVPWWNLPGNHDINYDVPDDTYSTETYKSVYGPTDYSFDYGQTHFVNMDNVDYLGGGDYRGYLDERRLAWLANDLRFVPKNKLVVITTHIPLRTEAIGGASLNLVNLDELFTILKGRTHVFTTSGHDTSNSWQTYMEPGEETPTPEGVNRAVWQGKEAFHHQVLAEVRGSGWSTGPTDERGVQAADMSDGNPNGYYFLDVDGNDYQMRFKPASLPADFQMRMTFRGGEGNQTLSSGDRVWIPSGPSGSAGITPVPRFATNDWAGDQPPLVEVNVFDGGERHKVEVRFDNGRYTRMGYNPPSFGLTDGDPTGNLDTYIVALREKLTGSQRPAGPEPSSHIWTAPVPKELKPGQHTVTIRSTDPFGRTTTSAQRFQVLSS</sequence>
<dbReference type="Gene3D" id="3.60.21.10">
    <property type="match status" value="1"/>
</dbReference>
<dbReference type="RefSeq" id="WP_192755215.1">
    <property type="nucleotide sequence ID" value="NZ_BAABJL010000222.1"/>
</dbReference>
<evidence type="ECO:0000259" key="3">
    <source>
        <dbReference type="Pfam" id="PF16371"/>
    </source>
</evidence>
<dbReference type="InterPro" id="IPR032288">
    <property type="entry name" value="Metallophos_C"/>
</dbReference>
<dbReference type="Gene3D" id="2.60.40.10">
    <property type="entry name" value="Immunoglobulins"/>
    <property type="match status" value="1"/>
</dbReference>
<dbReference type="EMBL" id="JADBEM010000001">
    <property type="protein sequence ID" value="MBE1612108.1"/>
    <property type="molecule type" value="Genomic_DNA"/>
</dbReference>
<gene>
    <name evidence="4" type="ORF">HEB94_008956</name>
</gene>
<dbReference type="GO" id="GO:0005975">
    <property type="term" value="P:carbohydrate metabolic process"/>
    <property type="evidence" value="ECO:0007669"/>
    <property type="project" value="UniProtKB-ARBA"/>
</dbReference>
<evidence type="ECO:0000259" key="2">
    <source>
        <dbReference type="Pfam" id="PF16370"/>
    </source>
</evidence>
<reference evidence="4" key="1">
    <citation type="submission" date="2020-10" db="EMBL/GenBank/DDBJ databases">
        <title>Sequencing the genomes of 1000 actinobacteria strains.</title>
        <authorList>
            <person name="Klenk H.-P."/>
        </authorList>
    </citation>
    <scope>NUCLEOTIDE SEQUENCE</scope>
    <source>
        <strain evidence="4">DSM 45354</strain>
    </source>
</reference>
<dbReference type="PANTHER" id="PTHR43143">
    <property type="entry name" value="METALLOPHOSPHOESTERASE, CALCINEURIN SUPERFAMILY"/>
    <property type="match status" value="1"/>
</dbReference>
<name>A0A927RQD5_9ACTN</name>
<evidence type="ECO:0000313" key="4">
    <source>
        <dbReference type="EMBL" id="MBE1612108.1"/>
    </source>
</evidence>
<dbReference type="InterPro" id="IPR051918">
    <property type="entry name" value="STPP_CPPED1"/>
</dbReference>
<protein>
    <recommendedName>
        <fullName evidence="6">Calcineurin-like phosphoesterase</fullName>
    </recommendedName>
</protein>
<keyword evidence="5" id="KW-1185">Reference proteome</keyword>
<accession>A0A927RQD5</accession>
<dbReference type="Pfam" id="PF16370">
    <property type="entry name" value="MetallophosC"/>
    <property type="match status" value="1"/>
</dbReference>
<evidence type="ECO:0000256" key="1">
    <source>
        <dbReference type="SAM" id="MobiDB-lite"/>
    </source>
</evidence>
<dbReference type="AlphaFoldDB" id="A0A927RQD5"/>
<feature type="domain" description="Calcineurin-like phosphoesterase N-terminal" evidence="3">
    <location>
        <begin position="64"/>
        <end position="124"/>
    </location>
</feature>
<evidence type="ECO:0000313" key="5">
    <source>
        <dbReference type="Proteomes" id="UP000638648"/>
    </source>
</evidence>
<organism evidence="4 5">
    <name type="scientific">Actinopolymorpha pittospori</name>
    <dbReference type="NCBI Taxonomy" id="648752"/>
    <lineage>
        <taxon>Bacteria</taxon>
        <taxon>Bacillati</taxon>
        <taxon>Actinomycetota</taxon>
        <taxon>Actinomycetes</taxon>
        <taxon>Propionibacteriales</taxon>
        <taxon>Actinopolymorphaceae</taxon>
        <taxon>Actinopolymorpha</taxon>
    </lineage>
</organism>